<keyword evidence="4 6" id="KW-1133">Transmembrane helix</keyword>
<proteinExistence type="predicted"/>
<feature type="transmembrane region" description="Helical" evidence="6">
    <location>
        <begin position="730"/>
        <end position="758"/>
    </location>
</feature>
<evidence type="ECO:0000313" key="10">
    <source>
        <dbReference type="Proteomes" id="UP000215002"/>
    </source>
</evidence>
<evidence type="ECO:0000256" key="2">
    <source>
        <dbReference type="ARBA" id="ARBA00022475"/>
    </source>
</evidence>
<keyword evidence="2" id="KW-1003">Cell membrane</keyword>
<dbReference type="GO" id="GO:0005886">
    <property type="term" value="C:plasma membrane"/>
    <property type="evidence" value="ECO:0007669"/>
    <property type="project" value="UniProtKB-SubCell"/>
</dbReference>
<feature type="domain" description="ABC3 transporter permease C-terminal" evidence="7">
    <location>
        <begin position="700"/>
        <end position="809"/>
    </location>
</feature>
<protein>
    <recommendedName>
        <fullName evidence="11">ABC transporter permease</fullName>
    </recommendedName>
</protein>
<feature type="transmembrane region" description="Helical" evidence="6">
    <location>
        <begin position="297"/>
        <end position="318"/>
    </location>
</feature>
<evidence type="ECO:0000256" key="3">
    <source>
        <dbReference type="ARBA" id="ARBA00022692"/>
    </source>
</evidence>
<dbReference type="PROSITE" id="PS51257">
    <property type="entry name" value="PROKAR_LIPOPROTEIN"/>
    <property type="match status" value="1"/>
</dbReference>
<dbReference type="PANTHER" id="PTHR30572">
    <property type="entry name" value="MEMBRANE COMPONENT OF TRANSPORTER-RELATED"/>
    <property type="match status" value="1"/>
</dbReference>
<keyword evidence="10" id="KW-1185">Reference proteome</keyword>
<evidence type="ECO:0000256" key="5">
    <source>
        <dbReference type="ARBA" id="ARBA00023136"/>
    </source>
</evidence>
<keyword evidence="5 6" id="KW-0472">Membrane</keyword>
<feature type="domain" description="MacB-like periplasmic core" evidence="8">
    <location>
        <begin position="20"/>
        <end position="253"/>
    </location>
</feature>
<dbReference type="PANTHER" id="PTHR30572:SF18">
    <property type="entry name" value="ABC-TYPE MACROLIDE FAMILY EXPORT SYSTEM PERMEASE COMPONENT 2"/>
    <property type="match status" value="1"/>
</dbReference>
<dbReference type="OrthoDB" id="1451596at2"/>
<reference evidence="9 10" key="1">
    <citation type="submission" date="2017-08" db="EMBL/GenBank/DDBJ databases">
        <title>Complete genome sequence of Mucilaginibacter sp. strain BJC16-A31.</title>
        <authorList>
            <consortium name="Henan University of Science and Technology"/>
            <person name="You X."/>
        </authorList>
    </citation>
    <scope>NUCLEOTIDE SEQUENCE [LARGE SCALE GENOMIC DNA]</scope>
    <source>
        <strain evidence="9 10">BJC16-A31</strain>
    </source>
</reference>
<dbReference type="KEGG" id="muc:MuYL_2965"/>
<dbReference type="InterPro" id="IPR050250">
    <property type="entry name" value="Macrolide_Exporter_MacB"/>
</dbReference>
<organism evidence="9 10">
    <name type="scientific">Mucilaginibacter xinganensis</name>
    <dbReference type="NCBI Taxonomy" id="1234841"/>
    <lineage>
        <taxon>Bacteria</taxon>
        <taxon>Pseudomonadati</taxon>
        <taxon>Bacteroidota</taxon>
        <taxon>Sphingobacteriia</taxon>
        <taxon>Sphingobacteriales</taxon>
        <taxon>Sphingobacteriaceae</taxon>
        <taxon>Mucilaginibacter</taxon>
    </lineage>
</organism>
<evidence type="ECO:0008006" key="11">
    <source>
        <dbReference type="Google" id="ProtNLM"/>
    </source>
</evidence>
<dbReference type="AlphaFoldDB" id="A0A223NYB8"/>
<gene>
    <name evidence="9" type="ORF">MuYL_2965</name>
</gene>
<dbReference type="Proteomes" id="UP000215002">
    <property type="component" value="Chromosome"/>
</dbReference>
<keyword evidence="3 6" id="KW-0812">Transmembrane</keyword>
<evidence type="ECO:0000256" key="6">
    <source>
        <dbReference type="SAM" id="Phobius"/>
    </source>
</evidence>
<evidence type="ECO:0000256" key="1">
    <source>
        <dbReference type="ARBA" id="ARBA00004651"/>
    </source>
</evidence>
<feature type="transmembrane region" description="Helical" evidence="6">
    <location>
        <begin position="390"/>
        <end position="417"/>
    </location>
</feature>
<evidence type="ECO:0000313" key="9">
    <source>
        <dbReference type="EMBL" id="ASU34852.1"/>
    </source>
</evidence>
<dbReference type="InterPro" id="IPR003838">
    <property type="entry name" value="ABC3_permease_C"/>
</dbReference>
<evidence type="ECO:0000259" key="8">
    <source>
        <dbReference type="Pfam" id="PF12704"/>
    </source>
</evidence>
<feature type="transmembrane region" description="Helical" evidence="6">
    <location>
        <begin position="21"/>
        <end position="43"/>
    </location>
</feature>
<accession>A0A223NYB8</accession>
<sequence>MIKNYFKIAFRGFRKHKLFTFINIIGLSIGISACLVIYLIVYYDLTFDKFHKDSDRIYRVVTNYSFSGEVGYNSGVCGPLAGAVKAQVPGVDVVAPFYTLSQVNVFVDGIGNVPTRFKNQENIILASQQYFEIFNYKWLAGASKTALNDPKQVVLTSEQAKKYFPALSYNQMIGKVVTYDTIKTSVTGIVESLKDHSDLYFREFISYGTANVVKDLKDQLQLTAWGSTNSASQLFLKLSGKTPAARIEKQLNDLLGKNTKKEKGNTQDFHLQPLNDLHFNTNYGSFDSGHVANKTTLYGLLVIALFLLILGCINFVNLTTAQASQRSKEIGIRKTMGSSREQLIFQFLSETFLITLTAVLISVGMAPFILKAFSAFISPDITSASLLQANIIVFLLGLTLIVSFLSGFYPAILLSSYKPVLVLKNQAQTGKSQTRNAWLRKSLTVTQFVIAQFFIMATLLVSKQIYYALHKDLGFKKDAIVIIHAPWKNKQLSRNLVFFDKLRSIPQVTMLSVGSDAPSSNSTMSTEMLYKDGKKEIKTDVQEKYGDENYLKLYQIKLLAGRNIQKSDTANAFLINQTYAKVLGFKNPSDAIGKMLKYNDKEWQIVGVMADFYQRSLHAPIKPLAFLVNTAIYRNNTFHIALKPQTKDRNDWKKAIASMERSWKQIYPDDDFEYHFFDENIAKFYESEQHTSTLLNWATGLSIFISCLGLLGLAIYTTTQRTKEIGVRKVLGASVAQIVTLLSSELIWLILLAFVLVTPVAWYAMNKWMEGFADRTTISWWIFALSGAGMLLAAVFTSSFQTVKAAIANPVKSLRSE</sequence>
<dbReference type="Pfam" id="PF02687">
    <property type="entry name" value="FtsX"/>
    <property type="match status" value="2"/>
</dbReference>
<dbReference type="InterPro" id="IPR025857">
    <property type="entry name" value="MacB_PCD"/>
</dbReference>
<name>A0A223NYB8_9SPHI</name>
<dbReference type="RefSeq" id="WP_094571144.1">
    <property type="nucleotide sequence ID" value="NZ_CP022743.1"/>
</dbReference>
<feature type="domain" description="MacB-like periplasmic core" evidence="8">
    <location>
        <begin position="450"/>
        <end position="634"/>
    </location>
</feature>
<feature type="domain" description="ABC3 transporter permease C-terminal" evidence="7">
    <location>
        <begin position="302"/>
        <end position="418"/>
    </location>
</feature>
<feature type="transmembrane region" description="Helical" evidence="6">
    <location>
        <begin position="438"/>
        <end position="461"/>
    </location>
</feature>
<feature type="transmembrane region" description="Helical" evidence="6">
    <location>
        <begin position="343"/>
        <end position="370"/>
    </location>
</feature>
<dbReference type="Pfam" id="PF12704">
    <property type="entry name" value="MacB_PCD"/>
    <property type="match status" value="2"/>
</dbReference>
<evidence type="ECO:0000259" key="7">
    <source>
        <dbReference type="Pfam" id="PF02687"/>
    </source>
</evidence>
<comment type="subcellular location">
    <subcellularLocation>
        <location evidence="1">Cell membrane</location>
        <topology evidence="1">Multi-pass membrane protein</topology>
    </subcellularLocation>
</comment>
<dbReference type="GO" id="GO:0022857">
    <property type="term" value="F:transmembrane transporter activity"/>
    <property type="evidence" value="ECO:0007669"/>
    <property type="project" value="TreeGrafter"/>
</dbReference>
<evidence type="ECO:0000256" key="4">
    <source>
        <dbReference type="ARBA" id="ARBA00022989"/>
    </source>
</evidence>
<dbReference type="EMBL" id="CP022743">
    <property type="protein sequence ID" value="ASU34852.1"/>
    <property type="molecule type" value="Genomic_DNA"/>
</dbReference>
<feature type="transmembrane region" description="Helical" evidence="6">
    <location>
        <begin position="694"/>
        <end position="718"/>
    </location>
</feature>
<feature type="transmembrane region" description="Helical" evidence="6">
    <location>
        <begin position="778"/>
        <end position="796"/>
    </location>
</feature>